<keyword evidence="1" id="KW-1133">Transmembrane helix</keyword>
<evidence type="ECO:0000313" key="2">
    <source>
        <dbReference type="EnsemblMetazoa" id="GBRI009361-PA"/>
    </source>
</evidence>
<keyword evidence="3" id="KW-1185">Reference proteome</keyword>
<dbReference type="AlphaFoldDB" id="A0A1A9W7V4"/>
<keyword evidence="1" id="KW-0812">Transmembrane</keyword>
<proteinExistence type="predicted"/>
<protein>
    <submittedName>
        <fullName evidence="2">Uncharacterized protein</fullName>
    </submittedName>
</protein>
<name>A0A1A9W7V4_9MUSC</name>
<evidence type="ECO:0000313" key="3">
    <source>
        <dbReference type="Proteomes" id="UP000091820"/>
    </source>
</evidence>
<reference evidence="2" key="2">
    <citation type="submission" date="2020-05" db="UniProtKB">
        <authorList>
            <consortium name="EnsemblMetazoa"/>
        </authorList>
    </citation>
    <scope>IDENTIFICATION</scope>
    <source>
        <strain evidence="2">IAEA</strain>
    </source>
</reference>
<feature type="transmembrane region" description="Helical" evidence="1">
    <location>
        <begin position="12"/>
        <end position="29"/>
    </location>
</feature>
<sequence>MVLANLVVLWHKYSPSIVLLLLALVFRVFNNNNSNKLDTTTALATSPDTSIADIIVNNKTEKNKNAENITVIKGLDCDATSSIICLFLTVNNFKQKGHNTTPKVQQHKTVAGWLVATMTQLVQNLILYGHLVTYQYSGSKSNELHHCHQQQASEH</sequence>
<dbReference type="EnsemblMetazoa" id="GBRI009361-RA">
    <property type="protein sequence ID" value="GBRI009361-PA"/>
    <property type="gene ID" value="GBRI009361"/>
</dbReference>
<reference evidence="3" key="1">
    <citation type="submission" date="2014-03" db="EMBL/GenBank/DDBJ databases">
        <authorList>
            <person name="Aksoy S."/>
            <person name="Warren W."/>
            <person name="Wilson R.K."/>
        </authorList>
    </citation>
    <scope>NUCLEOTIDE SEQUENCE [LARGE SCALE GENOMIC DNA]</scope>
    <source>
        <strain evidence="3">IAEA</strain>
    </source>
</reference>
<accession>A0A1A9W7V4</accession>
<organism evidence="2 3">
    <name type="scientific">Glossina brevipalpis</name>
    <dbReference type="NCBI Taxonomy" id="37001"/>
    <lineage>
        <taxon>Eukaryota</taxon>
        <taxon>Metazoa</taxon>
        <taxon>Ecdysozoa</taxon>
        <taxon>Arthropoda</taxon>
        <taxon>Hexapoda</taxon>
        <taxon>Insecta</taxon>
        <taxon>Pterygota</taxon>
        <taxon>Neoptera</taxon>
        <taxon>Endopterygota</taxon>
        <taxon>Diptera</taxon>
        <taxon>Brachycera</taxon>
        <taxon>Muscomorpha</taxon>
        <taxon>Hippoboscoidea</taxon>
        <taxon>Glossinidae</taxon>
        <taxon>Glossina</taxon>
    </lineage>
</organism>
<dbReference type="VEuPathDB" id="VectorBase:GBRI009361"/>
<keyword evidence="1" id="KW-0472">Membrane</keyword>
<dbReference type="Proteomes" id="UP000091820">
    <property type="component" value="Unassembled WGS sequence"/>
</dbReference>
<evidence type="ECO:0000256" key="1">
    <source>
        <dbReference type="SAM" id="Phobius"/>
    </source>
</evidence>